<dbReference type="EMBL" id="JBCLYO010000005">
    <property type="protein sequence ID" value="KAL0088692.1"/>
    <property type="molecule type" value="Genomic_DNA"/>
</dbReference>
<feature type="compositionally biased region" description="Basic residues" evidence="1">
    <location>
        <begin position="490"/>
        <end position="500"/>
    </location>
</feature>
<evidence type="ECO:0008006" key="4">
    <source>
        <dbReference type="Google" id="ProtNLM"/>
    </source>
</evidence>
<comment type="caution">
    <text evidence="2">The sequence shown here is derived from an EMBL/GenBank/DDBJ whole genome shotgun (WGS) entry which is preliminary data.</text>
</comment>
<feature type="region of interest" description="Disordered" evidence="1">
    <location>
        <begin position="112"/>
        <end position="193"/>
    </location>
</feature>
<accession>A0ABR3B453</accession>
<name>A0ABR3B453_PHYBL</name>
<feature type="region of interest" description="Disordered" evidence="1">
    <location>
        <begin position="219"/>
        <end position="248"/>
    </location>
</feature>
<evidence type="ECO:0000256" key="1">
    <source>
        <dbReference type="SAM" id="MobiDB-lite"/>
    </source>
</evidence>
<evidence type="ECO:0000313" key="3">
    <source>
        <dbReference type="Proteomes" id="UP001448207"/>
    </source>
</evidence>
<evidence type="ECO:0000313" key="2">
    <source>
        <dbReference type="EMBL" id="KAL0088692.1"/>
    </source>
</evidence>
<sequence length="761" mass="86909">MAGFLDDISELSSLADTEILVDVIEAADDLKVPDTAACVICKGPIDKDQIYSRCHRCHRHFLIFDLEWPVRKIKKLPKGRNLKGTKPSFSEAAVRDNLKSYVHLPGASNRELDEELPIRPISPSPEPLPRPSHPVSRTSASRRKKASKKSKKSKTNKRIQPYLSEEPSGEGITYIHSTDKNYQPHTPPLITDHNAYPHSIQACYNSIPHNSQLLAQLNVNPHSGTSTTNSRQKSRPRRQQNNNQDMDHQQSNVENHHYTPTYDQSSSSLASDWKRLSETMGLEHLSKTKSTQYLLNDEQIQKFIDAKSQAYAEFRQYAMFSEKYKTFSVSYSENPPIGTQSQHLVTEPPSTYQIHTAAPQASSYYPYQSSLEEFQTFIQPKHDQTQSNQTSNQPQLSNFVQSSTEPILTCEDMSDKGNHIKWSNQNIAMYNSSHSTYENSNTSGNYTYISTDYHFYPETIQPTNQAKGRGRPKGSFAKKNNPDQKPKEKTKPKKSKKSNKGLKTAEFEITLPEVYLEPQIPQYVIEQTSHQMHGQPIDDPGTHIYSTEPLPPGVPRIPADDQYFSNCSNHISVDPSVDQQYLQSYGPQCHTPEKHQYMTYSSSSSSNSIVDMTQEGGFDNQKNPDEFQMYYKSIHSPMNYRMLKPSTAVGFPDRYKDELVYGKYVVNEAMYRSELEAINFSNDSALRCAAMEAKRHYNRHKAARFQAYGEAYVVGYEKTYHETFEHFYRYHCNSLSQERRGAGQSGSNRIIRSIGPFITRR</sequence>
<reference evidence="2 3" key="1">
    <citation type="submission" date="2024-04" db="EMBL/GenBank/DDBJ databases">
        <title>Symmetric and asymmetric DNA N6-adenine methylation regulates different biological responses in Mucorales.</title>
        <authorList>
            <consortium name="Lawrence Berkeley National Laboratory"/>
            <person name="Lax C."/>
            <person name="Mondo S.J."/>
            <person name="Osorio-Concepcion M."/>
            <person name="Muszewska A."/>
            <person name="Corrochano-Luque M."/>
            <person name="Gutierrez G."/>
            <person name="Riley R."/>
            <person name="Lipzen A."/>
            <person name="Guo J."/>
            <person name="Hundley H."/>
            <person name="Amirebrahimi M."/>
            <person name="Ng V."/>
            <person name="Lorenzo-Gutierrez D."/>
            <person name="Binder U."/>
            <person name="Yang J."/>
            <person name="Song Y."/>
            <person name="Canovas D."/>
            <person name="Navarro E."/>
            <person name="Freitag M."/>
            <person name="Gabaldon T."/>
            <person name="Grigoriev I.V."/>
            <person name="Corrochano L.M."/>
            <person name="Nicolas F.E."/>
            <person name="Garre V."/>
        </authorList>
    </citation>
    <scope>NUCLEOTIDE SEQUENCE [LARGE SCALE GENOMIC DNA]</scope>
    <source>
        <strain evidence="2 3">L51</strain>
    </source>
</reference>
<proteinExistence type="predicted"/>
<feature type="compositionally biased region" description="Pro residues" evidence="1">
    <location>
        <begin position="120"/>
        <end position="132"/>
    </location>
</feature>
<feature type="region of interest" description="Disordered" evidence="1">
    <location>
        <begin position="462"/>
        <end position="503"/>
    </location>
</feature>
<gene>
    <name evidence="2" type="ORF">J3Q64DRAFT_1730817</name>
</gene>
<dbReference type="Proteomes" id="UP001448207">
    <property type="component" value="Unassembled WGS sequence"/>
</dbReference>
<feature type="compositionally biased region" description="Basic residues" evidence="1">
    <location>
        <begin position="140"/>
        <end position="157"/>
    </location>
</feature>
<feature type="compositionally biased region" description="Low complexity" evidence="1">
    <location>
        <begin position="385"/>
        <end position="398"/>
    </location>
</feature>
<protein>
    <recommendedName>
        <fullName evidence="4">GATA-type zinc finger transcription factor</fullName>
    </recommendedName>
</protein>
<feature type="compositionally biased region" description="Polar residues" evidence="1">
    <location>
        <begin position="219"/>
        <end position="228"/>
    </location>
</feature>
<feature type="region of interest" description="Disordered" evidence="1">
    <location>
        <begin position="381"/>
        <end position="400"/>
    </location>
</feature>
<organism evidence="2 3">
    <name type="scientific">Phycomyces blakesleeanus</name>
    <dbReference type="NCBI Taxonomy" id="4837"/>
    <lineage>
        <taxon>Eukaryota</taxon>
        <taxon>Fungi</taxon>
        <taxon>Fungi incertae sedis</taxon>
        <taxon>Mucoromycota</taxon>
        <taxon>Mucoromycotina</taxon>
        <taxon>Mucoromycetes</taxon>
        <taxon>Mucorales</taxon>
        <taxon>Phycomycetaceae</taxon>
        <taxon>Phycomyces</taxon>
    </lineage>
</organism>
<feature type="compositionally biased region" description="Basic and acidic residues" evidence="1">
    <location>
        <begin position="480"/>
        <end position="489"/>
    </location>
</feature>
<keyword evidence="3" id="KW-1185">Reference proteome</keyword>